<dbReference type="SUPFAM" id="SSF53474">
    <property type="entry name" value="alpha/beta-Hydrolases"/>
    <property type="match status" value="1"/>
</dbReference>
<accession>A0A388LPV0</accession>
<feature type="signal peptide" evidence="1">
    <location>
        <begin position="1"/>
        <end position="31"/>
    </location>
</feature>
<gene>
    <name evidence="2" type="ORF">CBR_g38260</name>
</gene>
<proteinExistence type="predicted"/>
<name>A0A388LPV0_CHABU</name>
<dbReference type="GO" id="GO:0047746">
    <property type="term" value="F:chlorophyllase activity"/>
    <property type="evidence" value="ECO:0007669"/>
    <property type="project" value="TreeGrafter"/>
</dbReference>
<dbReference type="GO" id="GO:0015996">
    <property type="term" value="P:chlorophyll catabolic process"/>
    <property type="evidence" value="ECO:0007669"/>
    <property type="project" value="TreeGrafter"/>
</dbReference>
<dbReference type="InterPro" id="IPR017395">
    <property type="entry name" value="Chlorophyllase-like"/>
</dbReference>
<evidence type="ECO:0000313" key="2">
    <source>
        <dbReference type="EMBL" id="GBG84289.1"/>
    </source>
</evidence>
<protein>
    <recommendedName>
        <fullName evidence="4">Chlorophyllase</fullName>
    </recommendedName>
</protein>
<evidence type="ECO:0008006" key="4">
    <source>
        <dbReference type="Google" id="ProtNLM"/>
    </source>
</evidence>
<dbReference type="PANTHER" id="PTHR33428">
    <property type="entry name" value="CHLOROPHYLLASE-2, CHLOROPLASTIC"/>
    <property type="match status" value="1"/>
</dbReference>
<dbReference type="EMBL" id="BFEA01000470">
    <property type="protein sequence ID" value="GBG84289.1"/>
    <property type="molecule type" value="Genomic_DNA"/>
</dbReference>
<comment type="caution">
    <text evidence="2">The sequence shown here is derived from an EMBL/GenBank/DDBJ whole genome shotgun (WGS) entry which is preliminary data.</text>
</comment>
<feature type="chain" id="PRO_5017269335" description="Chlorophyllase" evidence="1">
    <location>
        <begin position="32"/>
        <end position="346"/>
    </location>
</feature>
<evidence type="ECO:0000313" key="3">
    <source>
        <dbReference type="Proteomes" id="UP000265515"/>
    </source>
</evidence>
<sequence length="346" mass="37963">MAGEPKSSLCSFLLVAVILLLSSPSLRSVAATDVVVGGLRGGGYYYADNGPYEVLPVEQHSIRMNATLTECAPGFADFCNVHVDIYRPLTLESGHTNGQDKANLGSDVFPLAIFSTAFMIDTDSYTSYAMRLASWGYIVAVWAPDRELRGFHCTFRSRGLIAAGLIDWVLETVEPDSYTNAQVFMMGHSDGAKSAMLAAEYDSRVVGVLGLDPIDCPPPAQSEGYDYPSAIKLMNTSSALTAWIGSEYGSMRQLVVFPPCAPSSCNYEKFYEASDARLGWKVMPLLTRETVWSVAHTVMVAWAECTVRRVNIVDKYLGQWSEEMIATKVITAESRVEQIKSHILMN</sequence>
<dbReference type="PANTHER" id="PTHR33428:SF14">
    <property type="entry name" value="CARBOXYLESTERASE TYPE B DOMAIN-CONTAINING PROTEIN"/>
    <property type="match status" value="1"/>
</dbReference>
<dbReference type="InterPro" id="IPR029058">
    <property type="entry name" value="AB_hydrolase_fold"/>
</dbReference>
<organism evidence="2 3">
    <name type="scientific">Chara braunii</name>
    <name type="common">Braun's stonewort</name>
    <dbReference type="NCBI Taxonomy" id="69332"/>
    <lineage>
        <taxon>Eukaryota</taxon>
        <taxon>Viridiplantae</taxon>
        <taxon>Streptophyta</taxon>
        <taxon>Charophyceae</taxon>
        <taxon>Charales</taxon>
        <taxon>Characeae</taxon>
        <taxon>Chara</taxon>
    </lineage>
</organism>
<keyword evidence="1" id="KW-0732">Signal</keyword>
<dbReference type="Gene3D" id="3.40.50.1820">
    <property type="entry name" value="alpha/beta hydrolase"/>
    <property type="match status" value="1"/>
</dbReference>
<dbReference type="AlphaFoldDB" id="A0A388LPV0"/>
<dbReference type="Proteomes" id="UP000265515">
    <property type="component" value="Unassembled WGS sequence"/>
</dbReference>
<keyword evidence="3" id="KW-1185">Reference proteome</keyword>
<dbReference type="Gramene" id="GBG84289">
    <property type="protein sequence ID" value="GBG84289"/>
    <property type="gene ID" value="CBR_g38260"/>
</dbReference>
<evidence type="ECO:0000256" key="1">
    <source>
        <dbReference type="SAM" id="SignalP"/>
    </source>
</evidence>
<reference evidence="2 3" key="1">
    <citation type="journal article" date="2018" name="Cell">
        <title>The Chara Genome: Secondary Complexity and Implications for Plant Terrestrialization.</title>
        <authorList>
            <person name="Nishiyama T."/>
            <person name="Sakayama H."/>
            <person name="Vries J.D."/>
            <person name="Buschmann H."/>
            <person name="Saint-Marcoux D."/>
            <person name="Ullrich K.K."/>
            <person name="Haas F.B."/>
            <person name="Vanderstraeten L."/>
            <person name="Becker D."/>
            <person name="Lang D."/>
            <person name="Vosolsobe S."/>
            <person name="Rombauts S."/>
            <person name="Wilhelmsson P.K.I."/>
            <person name="Janitza P."/>
            <person name="Kern R."/>
            <person name="Heyl A."/>
            <person name="Rumpler F."/>
            <person name="Villalobos L.I.A.C."/>
            <person name="Clay J.M."/>
            <person name="Skokan R."/>
            <person name="Toyoda A."/>
            <person name="Suzuki Y."/>
            <person name="Kagoshima H."/>
            <person name="Schijlen E."/>
            <person name="Tajeshwar N."/>
            <person name="Catarino B."/>
            <person name="Hetherington A.J."/>
            <person name="Saltykova A."/>
            <person name="Bonnot C."/>
            <person name="Breuninger H."/>
            <person name="Symeonidi A."/>
            <person name="Radhakrishnan G.V."/>
            <person name="Van Nieuwerburgh F."/>
            <person name="Deforce D."/>
            <person name="Chang C."/>
            <person name="Karol K.G."/>
            <person name="Hedrich R."/>
            <person name="Ulvskov P."/>
            <person name="Glockner G."/>
            <person name="Delwiche C.F."/>
            <person name="Petrasek J."/>
            <person name="Van de Peer Y."/>
            <person name="Friml J."/>
            <person name="Beilby M."/>
            <person name="Dolan L."/>
            <person name="Kohara Y."/>
            <person name="Sugano S."/>
            <person name="Fujiyama A."/>
            <person name="Delaux P.-M."/>
            <person name="Quint M."/>
            <person name="TheiBen G."/>
            <person name="Hagemann M."/>
            <person name="Harholt J."/>
            <person name="Dunand C."/>
            <person name="Zachgo S."/>
            <person name="Langdale J."/>
            <person name="Maumus F."/>
            <person name="Straeten D.V.D."/>
            <person name="Gould S.B."/>
            <person name="Rensing S.A."/>
        </authorList>
    </citation>
    <scope>NUCLEOTIDE SEQUENCE [LARGE SCALE GENOMIC DNA]</scope>
    <source>
        <strain evidence="2 3">S276</strain>
    </source>
</reference>
<dbReference type="Pfam" id="PF07224">
    <property type="entry name" value="Chlorophyllase"/>
    <property type="match status" value="1"/>
</dbReference>